<dbReference type="AlphaFoldDB" id="A0A6S7BQU9"/>
<evidence type="ECO:0000313" key="2">
    <source>
        <dbReference type="EMBL" id="CAB3809398.1"/>
    </source>
</evidence>
<dbReference type="EMBL" id="CADIKK010000072">
    <property type="protein sequence ID" value="CAB3809398.1"/>
    <property type="molecule type" value="Genomic_DNA"/>
</dbReference>
<dbReference type="Gene3D" id="3.10.129.10">
    <property type="entry name" value="Hotdog Thioesterase"/>
    <property type="match status" value="1"/>
</dbReference>
<dbReference type="InterPro" id="IPR052342">
    <property type="entry name" value="MCH/BMMD"/>
</dbReference>
<name>A0A6S7BQU9_9BURK</name>
<dbReference type="SUPFAM" id="SSF54637">
    <property type="entry name" value="Thioesterase/thiol ester dehydrase-isomerase"/>
    <property type="match status" value="1"/>
</dbReference>
<keyword evidence="3" id="KW-1185">Reference proteome</keyword>
<feature type="domain" description="MaoC-like" evidence="1">
    <location>
        <begin position="26"/>
        <end position="123"/>
    </location>
</feature>
<sequence>MRVKEAGTLSGSERYLEDFAAGQTFGSGRLRINKERVLAFAAEFDPQPFHLDEAAARRSIFGGLAASGWHTAAVTMRLMIETELKPAGGFVGAGLDECRWPRPVRPGDELRVECEVIEVRPSKSRPEQGLIKLRTTTLNQDDEAVLVHVVNMVVPRRKHHSC</sequence>
<reference evidence="2 3" key="1">
    <citation type="submission" date="2020-04" db="EMBL/GenBank/DDBJ databases">
        <authorList>
            <person name="De Canck E."/>
        </authorList>
    </citation>
    <scope>NUCLEOTIDE SEQUENCE [LARGE SCALE GENOMIC DNA]</scope>
    <source>
        <strain evidence="2 3">LMG 28614</strain>
    </source>
</reference>
<dbReference type="PANTHER" id="PTHR43664">
    <property type="entry name" value="MONOAMINE OXIDASE-RELATED"/>
    <property type="match status" value="1"/>
</dbReference>
<dbReference type="Pfam" id="PF01575">
    <property type="entry name" value="MaoC_dehydratas"/>
    <property type="match status" value="1"/>
</dbReference>
<gene>
    <name evidence="2" type="ORF">LMG28614_07025</name>
</gene>
<proteinExistence type="predicted"/>
<evidence type="ECO:0000259" key="1">
    <source>
        <dbReference type="Pfam" id="PF01575"/>
    </source>
</evidence>
<dbReference type="Proteomes" id="UP000494365">
    <property type="component" value="Unassembled WGS sequence"/>
</dbReference>
<accession>A0A6S7BQU9</accession>
<dbReference type="InterPro" id="IPR029069">
    <property type="entry name" value="HotDog_dom_sf"/>
</dbReference>
<organism evidence="2 3">
    <name type="scientific">Paraburkholderia ultramafica</name>
    <dbReference type="NCBI Taxonomy" id="1544867"/>
    <lineage>
        <taxon>Bacteria</taxon>
        <taxon>Pseudomonadati</taxon>
        <taxon>Pseudomonadota</taxon>
        <taxon>Betaproteobacteria</taxon>
        <taxon>Burkholderiales</taxon>
        <taxon>Burkholderiaceae</taxon>
        <taxon>Paraburkholderia</taxon>
    </lineage>
</organism>
<evidence type="ECO:0000313" key="3">
    <source>
        <dbReference type="Proteomes" id="UP000494365"/>
    </source>
</evidence>
<dbReference type="PANTHER" id="PTHR43664:SF1">
    <property type="entry name" value="BETA-METHYLMALYL-COA DEHYDRATASE"/>
    <property type="match status" value="1"/>
</dbReference>
<dbReference type="RefSeq" id="WP_175153856.1">
    <property type="nucleotide sequence ID" value="NZ_CADIKK010000072.1"/>
</dbReference>
<protein>
    <recommendedName>
        <fullName evidence="1">MaoC-like domain-containing protein</fullName>
    </recommendedName>
</protein>
<dbReference type="CDD" id="cd03454">
    <property type="entry name" value="YdeM"/>
    <property type="match status" value="1"/>
</dbReference>
<dbReference type="InterPro" id="IPR002539">
    <property type="entry name" value="MaoC-like_dom"/>
</dbReference>